<name>A0ABN1KSR7_CLOSU</name>
<dbReference type="InterPro" id="IPR016193">
    <property type="entry name" value="Cytidine_deaminase-like"/>
</dbReference>
<dbReference type="InterPro" id="IPR037081">
    <property type="entry name" value="Hyp_TM1506"/>
</dbReference>
<protein>
    <recommendedName>
        <fullName evidence="3">DUF1893 domain-containing protein</fullName>
    </recommendedName>
</protein>
<dbReference type="Gene3D" id="3.40.140.30">
    <property type="entry name" value="Hypothetical protein TM1506"/>
    <property type="match status" value="1"/>
</dbReference>
<reference evidence="1 2" key="1">
    <citation type="journal article" date="2019" name="Int. J. Syst. Evol. Microbiol.">
        <title>The Global Catalogue of Microorganisms (GCM) 10K type strain sequencing project: providing services to taxonomists for standard genome sequencing and annotation.</title>
        <authorList>
            <consortium name="The Broad Institute Genomics Platform"/>
            <consortium name="The Broad Institute Genome Sequencing Center for Infectious Disease"/>
            <person name="Wu L."/>
            <person name="Ma J."/>
        </authorList>
    </citation>
    <scope>NUCLEOTIDE SEQUENCE [LARGE SCALE GENOMIC DNA]</scope>
    <source>
        <strain evidence="1 2">JCM 1417</strain>
    </source>
</reference>
<gene>
    <name evidence="1" type="ORF">GCM10008908_25970</name>
</gene>
<sequence>MKTRIKTLLEEYKYSCILMNKEKTVMTSFDKGVSPIYKYIKENGVSPIPLIMGDKIIGKAVALLAIYVGVEYIYTKIISQGAIDILNSHNIKFDYEEIVPFINNRKKNGQCPMEASLSGTINPKEGFNIIDTFIKNRELEECTK</sequence>
<dbReference type="Proteomes" id="UP001501047">
    <property type="component" value="Unassembled WGS sequence"/>
</dbReference>
<dbReference type="Pfam" id="PF08973">
    <property type="entry name" value="TM1506"/>
    <property type="match status" value="1"/>
</dbReference>
<keyword evidence="2" id="KW-1185">Reference proteome</keyword>
<organism evidence="1 2">
    <name type="scientific">Clostridium subterminale</name>
    <dbReference type="NCBI Taxonomy" id="1550"/>
    <lineage>
        <taxon>Bacteria</taxon>
        <taxon>Bacillati</taxon>
        <taxon>Bacillota</taxon>
        <taxon>Clostridia</taxon>
        <taxon>Eubacteriales</taxon>
        <taxon>Clostridiaceae</taxon>
        <taxon>Clostridium</taxon>
    </lineage>
</organism>
<evidence type="ECO:0008006" key="3">
    <source>
        <dbReference type="Google" id="ProtNLM"/>
    </source>
</evidence>
<comment type="caution">
    <text evidence="1">The sequence shown here is derived from an EMBL/GenBank/DDBJ whole genome shotgun (WGS) entry which is preliminary data.</text>
</comment>
<dbReference type="EMBL" id="BAAACI010000006">
    <property type="protein sequence ID" value="GAA0775063.1"/>
    <property type="molecule type" value="Genomic_DNA"/>
</dbReference>
<proteinExistence type="predicted"/>
<evidence type="ECO:0000313" key="2">
    <source>
        <dbReference type="Proteomes" id="UP001501047"/>
    </source>
</evidence>
<dbReference type="SUPFAM" id="SSF53927">
    <property type="entry name" value="Cytidine deaminase-like"/>
    <property type="match status" value="1"/>
</dbReference>
<dbReference type="RefSeq" id="WP_343826863.1">
    <property type="nucleotide sequence ID" value="NZ_BAAACI010000006.1"/>
</dbReference>
<accession>A0ABN1KSR7</accession>
<evidence type="ECO:0000313" key="1">
    <source>
        <dbReference type="EMBL" id="GAA0775063.1"/>
    </source>
</evidence>
<dbReference type="InterPro" id="IPR015067">
    <property type="entry name" value="DUF1893_TM1506-like"/>
</dbReference>